<feature type="domain" description="ABC transmembrane type-1" evidence="8">
    <location>
        <begin position="82"/>
        <end position="295"/>
    </location>
</feature>
<dbReference type="Pfam" id="PF00528">
    <property type="entry name" value="BPD_transp_1"/>
    <property type="match status" value="1"/>
</dbReference>
<evidence type="ECO:0000259" key="8">
    <source>
        <dbReference type="PROSITE" id="PS50928"/>
    </source>
</evidence>
<dbReference type="GO" id="GO:0055085">
    <property type="term" value="P:transmembrane transport"/>
    <property type="evidence" value="ECO:0007669"/>
    <property type="project" value="InterPro"/>
</dbReference>
<evidence type="ECO:0000313" key="18">
    <source>
        <dbReference type="EMBL" id="CAB5075978.1"/>
    </source>
</evidence>
<evidence type="ECO:0000256" key="1">
    <source>
        <dbReference type="ARBA" id="ARBA00004651"/>
    </source>
</evidence>
<dbReference type="GO" id="GO:0005886">
    <property type="term" value="C:plasma membrane"/>
    <property type="evidence" value="ECO:0007669"/>
    <property type="project" value="UniProtKB-SubCell"/>
</dbReference>
<dbReference type="PROSITE" id="PS50928">
    <property type="entry name" value="ABC_TM1"/>
    <property type="match status" value="1"/>
</dbReference>
<organism evidence="10">
    <name type="scientific">freshwater metagenome</name>
    <dbReference type="NCBI Taxonomy" id="449393"/>
    <lineage>
        <taxon>unclassified sequences</taxon>
        <taxon>metagenomes</taxon>
        <taxon>ecological metagenomes</taxon>
    </lineage>
</organism>
<evidence type="ECO:0000256" key="7">
    <source>
        <dbReference type="SAM" id="Phobius"/>
    </source>
</evidence>
<evidence type="ECO:0000313" key="11">
    <source>
        <dbReference type="EMBL" id="CAB4743187.1"/>
    </source>
</evidence>
<feature type="transmembrane region" description="Helical" evidence="7">
    <location>
        <begin position="226"/>
        <end position="248"/>
    </location>
</feature>
<dbReference type="CDD" id="cd06261">
    <property type="entry name" value="TM_PBP2"/>
    <property type="match status" value="1"/>
</dbReference>
<dbReference type="InterPro" id="IPR035906">
    <property type="entry name" value="MetI-like_sf"/>
</dbReference>
<gene>
    <name evidence="9" type="ORF">UFOPK1824_00640</name>
    <name evidence="10" type="ORF">UFOPK2340_00984</name>
    <name evidence="11" type="ORF">UFOPK2772_01142</name>
    <name evidence="12" type="ORF">UFOPK2850_01261</name>
    <name evidence="13" type="ORF">UFOPK3027_01357</name>
    <name evidence="14" type="ORF">UFOPK3256_01300</name>
    <name evidence="15" type="ORF">UFOPK3827_01320</name>
    <name evidence="16" type="ORF">UFOPK3982_01116</name>
    <name evidence="17" type="ORF">UFOPK4120_01378</name>
    <name evidence="18" type="ORF">UFOPK4404_01374</name>
</gene>
<evidence type="ECO:0000313" key="16">
    <source>
        <dbReference type="EMBL" id="CAB4990425.1"/>
    </source>
</evidence>
<dbReference type="EMBL" id="CAEZXC010000057">
    <property type="protein sequence ID" value="CAB4679261.1"/>
    <property type="molecule type" value="Genomic_DNA"/>
</dbReference>
<dbReference type="EMBL" id="CAEZYT010000090">
    <property type="protein sequence ID" value="CAB4743187.1"/>
    <property type="molecule type" value="Genomic_DNA"/>
</dbReference>
<dbReference type="PANTHER" id="PTHR43005">
    <property type="entry name" value="BLR7065 PROTEIN"/>
    <property type="match status" value="1"/>
</dbReference>
<evidence type="ECO:0000256" key="4">
    <source>
        <dbReference type="ARBA" id="ARBA00022692"/>
    </source>
</evidence>
<feature type="transmembrane region" description="Helical" evidence="7">
    <location>
        <begin position="23"/>
        <end position="42"/>
    </location>
</feature>
<dbReference type="SUPFAM" id="SSF161098">
    <property type="entry name" value="MetI-like"/>
    <property type="match status" value="1"/>
</dbReference>
<dbReference type="EMBL" id="CAFBQY010000019">
    <property type="protein sequence ID" value="CAB5075978.1"/>
    <property type="molecule type" value="Genomic_DNA"/>
</dbReference>
<evidence type="ECO:0000256" key="2">
    <source>
        <dbReference type="ARBA" id="ARBA00022448"/>
    </source>
</evidence>
<evidence type="ECO:0000313" key="14">
    <source>
        <dbReference type="EMBL" id="CAB4844432.1"/>
    </source>
</evidence>
<dbReference type="EMBL" id="CAFAAN010000016">
    <property type="protein sequence ID" value="CAB4811387.1"/>
    <property type="molecule type" value="Genomic_DNA"/>
</dbReference>
<evidence type="ECO:0000256" key="6">
    <source>
        <dbReference type="ARBA" id="ARBA00023136"/>
    </source>
</evidence>
<feature type="transmembrane region" description="Helical" evidence="7">
    <location>
        <begin position="268"/>
        <end position="295"/>
    </location>
</feature>
<feature type="transmembrane region" description="Helical" evidence="7">
    <location>
        <begin position="168"/>
        <end position="189"/>
    </location>
</feature>
<dbReference type="InterPro" id="IPR000515">
    <property type="entry name" value="MetI-like"/>
</dbReference>
<keyword evidence="4 7" id="KW-0812">Transmembrane</keyword>
<dbReference type="EMBL" id="CAFBPO010000024">
    <property type="protein sequence ID" value="CAB5028741.1"/>
    <property type="molecule type" value="Genomic_DNA"/>
</dbReference>
<dbReference type="EMBL" id="CAEZZH010000020">
    <property type="protein sequence ID" value="CAB4762719.1"/>
    <property type="molecule type" value="Genomic_DNA"/>
</dbReference>
<dbReference type="EMBL" id="CAFBNM010000019">
    <property type="protein sequence ID" value="CAB4962158.1"/>
    <property type="molecule type" value="Genomic_DNA"/>
</dbReference>
<comment type="subcellular location">
    <subcellularLocation>
        <location evidence="1">Cell membrane</location>
        <topology evidence="1">Multi-pass membrane protein</topology>
    </subcellularLocation>
</comment>
<evidence type="ECO:0000313" key="15">
    <source>
        <dbReference type="EMBL" id="CAB4962158.1"/>
    </source>
</evidence>
<sequence length="306" mass="33504">MTLLSTKSSIDAIRSAQRKGGHLLYVVPAVFLLTLLSAFPLFQLARMSFSDVGIKNITGVWTNVGFANFKAIASDPDFKQILINTLVFVGIVTFLGLILGFVAATAFNDAKKSSDFLLAFMVFIWALPPIVNGSVWKFLLGGDGLINVLLQKVSLISEPIPFLYDPKMALYSVAMVNCWAVIPFNALILKAAFKSVSKDVLEASEIDGVTPLQQIRYVYFPSSRPTLLVLAILTLVYGFRSFDFIYVMTYGGPGLATNTLPFLGYIKAFVLFDFSKGAAIALLSAIFTSGLALLYSRSVRKEEQND</sequence>
<dbReference type="AlphaFoldDB" id="A0A6J6MY22"/>
<dbReference type="EMBL" id="CAEZUM010000034">
    <property type="protein sequence ID" value="CAB4600125.1"/>
    <property type="molecule type" value="Genomic_DNA"/>
</dbReference>
<evidence type="ECO:0000256" key="3">
    <source>
        <dbReference type="ARBA" id="ARBA00022475"/>
    </source>
</evidence>
<keyword evidence="3" id="KW-1003">Cell membrane</keyword>
<name>A0A6J6MY22_9ZZZZ</name>
<keyword evidence="5 7" id="KW-1133">Transmembrane helix</keyword>
<dbReference type="PANTHER" id="PTHR43005:SF1">
    <property type="entry name" value="SPERMIDINE_PUTRESCINE TRANSPORT SYSTEM PERMEASE PROTEIN"/>
    <property type="match status" value="1"/>
</dbReference>
<proteinExistence type="predicted"/>
<evidence type="ECO:0000313" key="10">
    <source>
        <dbReference type="EMBL" id="CAB4679261.1"/>
    </source>
</evidence>
<dbReference type="EMBL" id="CAFAZW010000026">
    <property type="protein sequence ID" value="CAB4844432.1"/>
    <property type="molecule type" value="Genomic_DNA"/>
</dbReference>
<reference evidence="10" key="1">
    <citation type="submission" date="2020-05" db="EMBL/GenBank/DDBJ databases">
        <authorList>
            <person name="Chiriac C."/>
            <person name="Salcher M."/>
            <person name="Ghai R."/>
            <person name="Kavagutti S V."/>
        </authorList>
    </citation>
    <scope>NUCLEOTIDE SEQUENCE</scope>
</reference>
<keyword evidence="2" id="KW-0813">Transport</keyword>
<dbReference type="Gene3D" id="1.10.3720.10">
    <property type="entry name" value="MetI-like"/>
    <property type="match status" value="1"/>
</dbReference>
<protein>
    <submittedName>
        <fullName evidence="10">Unannotated protein</fullName>
    </submittedName>
</protein>
<evidence type="ECO:0000313" key="13">
    <source>
        <dbReference type="EMBL" id="CAB4811387.1"/>
    </source>
</evidence>
<evidence type="ECO:0000313" key="17">
    <source>
        <dbReference type="EMBL" id="CAB5028741.1"/>
    </source>
</evidence>
<feature type="transmembrane region" description="Helical" evidence="7">
    <location>
        <begin position="116"/>
        <end position="139"/>
    </location>
</feature>
<evidence type="ECO:0000256" key="5">
    <source>
        <dbReference type="ARBA" id="ARBA00022989"/>
    </source>
</evidence>
<evidence type="ECO:0000313" key="12">
    <source>
        <dbReference type="EMBL" id="CAB4762719.1"/>
    </source>
</evidence>
<dbReference type="EMBL" id="CAFBOO010000009">
    <property type="protein sequence ID" value="CAB4990425.1"/>
    <property type="molecule type" value="Genomic_DNA"/>
</dbReference>
<feature type="transmembrane region" description="Helical" evidence="7">
    <location>
        <begin position="81"/>
        <end position="104"/>
    </location>
</feature>
<evidence type="ECO:0000313" key="9">
    <source>
        <dbReference type="EMBL" id="CAB4600125.1"/>
    </source>
</evidence>
<accession>A0A6J6MY22</accession>
<keyword evidence="6 7" id="KW-0472">Membrane</keyword>